<dbReference type="InterPro" id="IPR005122">
    <property type="entry name" value="Uracil-DNA_glycosylase-like"/>
</dbReference>
<feature type="domain" description="Uracil-DNA glycosylase-like" evidence="1">
    <location>
        <begin position="11"/>
        <end position="161"/>
    </location>
</feature>
<dbReference type="Pfam" id="PF03167">
    <property type="entry name" value="UDG"/>
    <property type="match status" value="1"/>
</dbReference>
<keyword evidence="2" id="KW-0378">Hydrolase</keyword>
<reference evidence="2" key="1">
    <citation type="submission" date="2020-10" db="EMBL/GenBank/DDBJ databases">
        <authorList>
            <person name="Gilroy R."/>
        </authorList>
    </citation>
    <scope>NUCLEOTIDE SEQUENCE</scope>
    <source>
        <strain evidence="2">ChiW13-3771</strain>
    </source>
</reference>
<dbReference type="Gene3D" id="3.40.470.10">
    <property type="entry name" value="Uracil-DNA glycosylase-like domain"/>
    <property type="match status" value="1"/>
</dbReference>
<evidence type="ECO:0000259" key="1">
    <source>
        <dbReference type="SMART" id="SM00986"/>
    </source>
</evidence>
<dbReference type="SMART" id="SM00986">
    <property type="entry name" value="UDG"/>
    <property type="match status" value="1"/>
</dbReference>
<dbReference type="GO" id="GO:0033958">
    <property type="term" value="F:DNA-deoxyinosine glycosylase activity"/>
    <property type="evidence" value="ECO:0007669"/>
    <property type="project" value="UniProtKB-EC"/>
</dbReference>
<dbReference type="NCBIfam" id="TIGR04274">
    <property type="entry name" value="hypoxanDNAglyco"/>
    <property type="match status" value="1"/>
</dbReference>
<gene>
    <name evidence="2" type="ORF">IAC96_09000</name>
</gene>
<dbReference type="InterPro" id="IPR026353">
    <property type="entry name" value="Hypoxan-DNA_Glyclase"/>
</dbReference>
<protein>
    <submittedName>
        <fullName evidence="2">DNA-deoxyinosine glycosylase</fullName>
        <ecNumber evidence="2">3.2.2.15</ecNumber>
    </submittedName>
</protein>
<evidence type="ECO:0000313" key="3">
    <source>
        <dbReference type="Proteomes" id="UP000824201"/>
    </source>
</evidence>
<dbReference type="AlphaFoldDB" id="A0A9D1JDH0"/>
<name>A0A9D1JDH0_9FIRM</name>
<accession>A0A9D1JDH0</accession>
<evidence type="ECO:0000313" key="2">
    <source>
        <dbReference type="EMBL" id="HIR89072.1"/>
    </source>
</evidence>
<proteinExistence type="predicted"/>
<dbReference type="InterPro" id="IPR036895">
    <property type="entry name" value="Uracil-DNA_glycosylase-like_sf"/>
</dbReference>
<dbReference type="SMART" id="SM00987">
    <property type="entry name" value="UreE_C"/>
    <property type="match status" value="1"/>
</dbReference>
<dbReference type="CDD" id="cd10032">
    <property type="entry name" value="UDG-F6_HDG"/>
    <property type="match status" value="1"/>
</dbReference>
<organism evidence="2 3">
    <name type="scientific">Candidatus Fimimorpha faecalis</name>
    <dbReference type="NCBI Taxonomy" id="2840824"/>
    <lineage>
        <taxon>Bacteria</taxon>
        <taxon>Bacillati</taxon>
        <taxon>Bacillota</taxon>
        <taxon>Clostridia</taxon>
        <taxon>Eubacteriales</taxon>
        <taxon>Candidatus Fimimorpha</taxon>
    </lineage>
</organism>
<comment type="caution">
    <text evidence="2">The sequence shown here is derived from an EMBL/GenBank/DDBJ whole genome shotgun (WGS) entry which is preliminary data.</text>
</comment>
<keyword evidence="2" id="KW-0326">Glycosidase</keyword>
<dbReference type="EMBL" id="DVHN01000117">
    <property type="protein sequence ID" value="HIR89072.1"/>
    <property type="molecule type" value="Genomic_DNA"/>
</dbReference>
<sequence length="163" mass="18858">MKYQHVEHTFEPVFDEKSNVLILGSFPSIKSREEQFYYGHPQNRFWKILSNLTKEKLPITIEEKRAMLLRNHIAIWDVVASCDIIGSSDSSIKNVEPAPINNILKQAPIQRIYVNGGTAYKLYKKYCEKETKREAIKLPSSSPANAAWSLERLTDYWGKELLL</sequence>
<reference evidence="2" key="2">
    <citation type="journal article" date="2021" name="PeerJ">
        <title>Extensive microbial diversity within the chicken gut microbiome revealed by metagenomics and culture.</title>
        <authorList>
            <person name="Gilroy R."/>
            <person name="Ravi A."/>
            <person name="Getino M."/>
            <person name="Pursley I."/>
            <person name="Horton D.L."/>
            <person name="Alikhan N.F."/>
            <person name="Baker D."/>
            <person name="Gharbi K."/>
            <person name="Hall N."/>
            <person name="Watson M."/>
            <person name="Adriaenssens E.M."/>
            <person name="Foster-Nyarko E."/>
            <person name="Jarju S."/>
            <person name="Secka A."/>
            <person name="Antonio M."/>
            <person name="Oren A."/>
            <person name="Chaudhuri R.R."/>
            <person name="La Ragione R."/>
            <person name="Hildebrand F."/>
            <person name="Pallen M.J."/>
        </authorList>
    </citation>
    <scope>NUCLEOTIDE SEQUENCE</scope>
    <source>
        <strain evidence="2">ChiW13-3771</strain>
    </source>
</reference>
<dbReference type="SUPFAM" id="SSF52141">
    <property type="entry name" value="Uracil-DNA glycosylase-like"/>
    <property type="match status" value="1"/>
</dbReference>
<dbReference type="EC" id="3.2.2.15" evidence="2"/>
<dbReference type="Proteomes" id="UP000824201">
    <property type="component" value="Unassembled WGS sequence"/>
</dbReference>